<evidence type="ECO:0000313" key="2">
    <source>
        <dbReference type="EMBL" id="KAJ6796311.1"/>
    </source>
</evidence>
<reference evidence="2" key="2">
    <citation type="submission" date="2023-04" db="EMBL/GenBank/DDBJ databases">
        <authorList>
            <person name="Bruccoleri R.E."/>
            <person name="Oakeley E.J."/>
            <person name="Faust A.-M."/>
            <person name="Dessus-Babus S."/>
            <person name="Altorfer M."/>
            <person name="Burckhardt D."/>
            <person name="Oertli M."/>
            <person name="Naumann U."/>
            <person name="Petersen F."/>
            <person name="Wong J."/>
        </authorList>
    </citation>
    <scope>NUCLEOTIDE SEQUENCE</scope>
    <source>
        <strain evidence="2">GSM-AAB239-AS_SAM_17_03QT</strain>
        <tissue evidence="2">Leaf</tissue>
    </source>
</reference>
<protein>
    <submittedName>
        <fullName evidence="2">Proline-rich receptor-like protein kinase PERK9</fullName>
    </submittedName>
</protein>
<proteinExistence type="predicted"/>
<feature type="region of interest" description="Disordered" evidence="1">
    <location>
        <begin position="25"/>
        <end position="102"/>
    </location>
</feature>
<dbReference type="EMBL" id="JANAVB010041416">
    <property type="protein sequence ID" value="KAJ6796311.1"/>
    <property type="molecule type" value="Genomic_DNA"/>
</dbReference>
<comment type="caution">
    <text evidence="2">The sequence shown here is derived from an EMBL/GenBank/DDBJ whole genome shotgun (WGS) entry which is preliminary data.</text>
</comment>
<accession>A0AAX6DX82</accession>
<gene>
    <name evidence="2" type="ORF">M6B38_223205</name>
</gene>
<evidence type="ECO:0000256" key="1">
    <source>
        <dbReference type="SAM" id="MobiDB-lite"/>
    </source>
</evidence>
<dbReference type="Proteomes" id="UP001140949">
    <property type="component" value="Unassembled WGS sequence"/>
</dbReference>
<dbReference type="AlphaFoldDB" id="A0AAX6DX82"/>
<keyword evidence="3" id="KW-1185">Reference proteome</keyword>
<evidence type="ECO:0000313" key="3">
    <source>
        <dbReference type="Proteomes" id="UP001140949"/>
    </source>
</evidence>
<keyword evidence="2" id="KW-0418">Kinase</keyword>
<sequence length="102" mass="10908">MWCDRSRGPPRCIRVGPVELDRLSIAREHRHPGTTSSLLCEPPRPGAPRGEPRPSIATGASSTASLPRCLSSVRLEPAKRRQNNHGNPALPATSPSGVTESP</sequence>
<keyword evidence="2" id="KW-0675">Receptor</keyword>
<name>A0AAX6DX82_IRIPA</name>
<dbReference type="GO" id="GO:0016301">
    <property type="term" value="F:kinase activity"/>
    <property type="evidence" value="ECO:0007669"/>
    <property type="project" value="UniProtKB-KW"/>
</dbReference>
<feature type="compositionally biased region" description="Polar residues" evidence="1">
    <location>
        <begin position="93"/>
        <end position="102"/>
    </location>
</feature>
<keyword evidence="2" id="KW-0808">Transferase</keyword>
<reference evidence="2" key="1">
    <citation type="journal article" date="2023" name="GigaByte">
        <title>Genome assembly of the bearded iris, Iris pallida Lam.</title>
        <authorList>
            <person name="Bruccoleri R.E."/>
            <person name="Oakeley E.J."/>
            <person name="Faust A.M.E."/>
            <person name="Altorfer M."/>
            <person name="Dessus-Babus S."/>
            <person name="Burckhardt D."/>
            <person name="Oertli M."/>
            <person name="Naumann U."/>
            <person name="Petersen F."/>
            <person name="Wong J."/>
        </authorList>
    </citation>
    <scope>NUCLEOTIDE SEQUENCE</scope>
    <source>
        <strain evidence="2">GSM-AAB239-AS_SAM_17_03QT</strain>
    </source>
</reference>
<organism evidence="2 3">
    <name type="scientific">Iris pallida</name>
    <name type="common">Sweet iris</name>
    <dbReference type="NCBI Taxonomy" id="29817"/>
    <lineage>
        <taxon>Eukaryota</taxon>
        <taxon>Viridiplantae</taxon>
        <taxon>Streptophyta</taxon>
        <taxon>Embryophyta</taxon>
        <taxon>Tracheophyta</taxon>
        <taxon>Spermatophyta</taxon>
        <taxon>Magnoliopsida</taxon>
        <taxon>Liliopsida</taxon>
        <taxon>Asparagales</taxon>
        <taxon>Iridaceae</taxon>
        <taxon>Iridoideae</taxon>
        <taxon>Irideae</taxon>
        <taxon>Iris</taxon>
    </lineage>
</organism>